<proteinExistence type="predicted"/>
<feature type="region of interest" description="Disordered" evidence="2">
    <location>
        <begin position="1"/>
        <end position="21"/>
    </location>
</feature>
<organism evidence="3 4">
    <name type="scientific">Malassezia nana</name>
    <dbReference type="NCBI Taxonomy" id="180528"/>
    <lineage>
        <taxon>Eukaryota</taxon>
        <taxon>Fungi</taxon>
        <taxon>Dikarya</taxon>
        <taxon>Basidiomycota</taxon>
        <taxon>Ustilaginomycotina</taxon>
        <taxon>Malasseziomycetes</taxon>
        <taxon>Malasseziales</taxon>
        <taxon>Malasseziaceae</taxon>
        <taxon>Malassezia</taxon>
    </lineage>
</organism>
<dbReference type="Proteomes" id="UP001213623">
    <property type="component" value="Chromosome 3"/>
</dbReference>
<keyword evidence="1" id="KW-0175">Coiled coil</keyword>
<dbReference type="PANTHER" id="PTHR38701">
    <property type="entry name" value="CHROMOSOME 8, WHOLE GENOME SHOTGUN SEQUENCE"/>
    <property type="match status" value="1"/>
</dbReference>
<dbReference type="AlphaFoldDB" id="A0AAF0EKU9"/>
<keyword evidence="4" id="KW-1185">Reference proteome</keyword>
<evidence type="ECO:0000313" key="4">
    <source>
        <dbReference type="Proteomes" id="UP001213623"/>
    </source>
</evidence>
<protein>
    <submittedName>
        <fullName evidence="3">Uncharacterized protein</fullName>
    </submittedName>
</protein>
<feature type="region of interest" description="Disordered" evidence="2">
    <location>
        <begin position="187"/>
        <end position="206"/>
    </location>
</feature>
<accession>A0AAF0EKU9</accession>
<evidence type="ECO:0000313" key="3">
    <source>
        <dbReference type="EMBL" id="WFD26651.1"/>
    </source>
</evidence>
<feature type="coiled-coil region" evidence="1">
    <location>
        <begin position="66"/>
        <end position="93"/>
    </location>
</feature>
<evidence type="ECO:0000256" key="1">
    <source>
        <dbReference type="SAM" id="Coils"/>
    </source>
</evidence>
<dbReference type="PANTHER" id="PTHR38701:SF1">
    <property type="entry name" value="UP-REGULATED DURING SEPTATION PROTEIN 1 DOMAIN-CONTAINING PROTEIN"/>
    <property type="match status" value="1"/>
</dbReference>
<feature type="compositionally biased region" description="Polar residues" evidence="2">
    <location>
        <begin position="1"/>
        <end position="16"/>
    </location>
</feature>
<gene>
    <name evidence="3" type="ORF">MNAN1_001634</name>
</gene>
<sequence>MDLTNSMAPGSSTPTLPRQPFVSAPNSVLLSGMTDTSVDVTDIWDAKHERKLLDLEISNKSLMAINAALESSKVKLTREIRELRQQYLAKTIEPSVSKDGSGMDHVHSAFAEMMKPNALSPSSNLGDALAEAMAEQDRELEQIHSRCRATIDQLVEQARSAILLQPGPDMIPAAKVLHPSELSLSKDTLDTSMETDGTWSPSQSYE</sequence>
<name>A0AAF0EKU9_9BASI</name>
<dbReference type="EMBL" id="CP119894">
    <property type="protein sequence ID" value="WFD26651.1"/>
    <property type="molecule type" value="Genomic_DNA"/>
</dbReference>
<evidence type="ECO:0000256" key="2">
    <source>
        <dbReference type="SAM" id="MobiDB-lite"/>
    </source>
</evidence>
<reference evidence="3" key="1">
    <citation type="submission" date="2023-03" db="EMBL/GenBank/DDBJ databases">
        <title>Mating type loci evolution in Malassezia.</title>
        <authorList>
            <person name="Coelho M.A."/>
        </authorList>
    </citation>
    <scope>NUCLEOTIDE SEQUENCE</scope>
    <source>
        <strain evidence="3">CBS 9557</strain>
    </source>
</reference>